<organism evidence="2 3">
    <name type="scientific">Dokdonella fugitiva</name>
    <dbReference type="NCBI Taxonomy" id="328517"/>
    <lineage>
        <taxon>Bacteria</taxon>
        <taxon>Pseudomonadati</taxon>
        <taxon>Pseudomonadota</taxon>
        <taxon>Gammaproteobacteria</taxon>
        <taxon>Lysobacterales</taxon>
        <taxon>Rhodanobacteraceae</taxon>
        <taxon>Dokdonella</taxon>
    </lineage>
</organism>
<evidence type="ECO:0000313" key="2">
    <source>
        <dbReference type="EMBL" id="TCO40830.1"/>
    </source>
</evidence>
<accession>A0A4V2S2K9</accession>
<reference evidence="2 3" key="1">
    <citation type="journal article" date="2015" name="Stand. Genomic Sci.">
        <title>Genomic Encyclopedia of Bacterial and Archaeal Type Strains, Phase III: the genomes of soil and plant-associated and newly described type strains.</title>
        <authorList>
            <person name="Whitman W.B."/>
            <person name="Woyke T."/>
            <person name="Klenk H.P."/>
            <person name="Zhou Y."/>
            <person name="Lilburn T.G."/>
            <person name="Beck B.J."/>
            <person name="De Vos P."/>
            <person name="Vandamme P."/>
            <person name="Eisen J.A."/>
            <person name="Garrity G."/>
            <person name="Hugenholtz P."/>
            <person name="Kyrpides N.C."/>
        </authorList>
    </citation>
    <scope>NUCLEOTIDE SEQUENCE [LARGE SCALE GENOMIC DNA]</scope>
    <source>
        <strain evidence="2 3">A3</strain>
    </source>
</reference>
<feature type="region of interest" description="Disordered" evidence="1">
    <location>
        <begin position="29"/>
        <end position="51"/>
    </location>
</feature>
<dbReference type="OrthoDB" id="9772295at2"/>
<comment type="caution">
    <text evidence="2">The sequence shown here is derived from an EMBL/GenBank/DDBJ whole genome shotgun (WGS) entry which is preliminary data.</text>
</comment>
<dbReference type="InterPro" id="IPR014917">
    <property type="entry name" value="DUF1800"/>
</dbReference>
<dbReference type="AlphaFoldDB" id="A0A4V2S2K9"/>
<dbReference type="RefSeq" id="WP_131997224.1">
    <property type="nucleotide sequence ID" value="NZ_SLWQ01000004.1"/>
</dbReference>
<proteinExistence type="predicted"/>
<protein>
    <submittedName>
        <fullName evidence="2">Uncharacterized protein (DUF1800 family)</fullName>
    </submittedName>
</protein>
<dbReference type="Pfam" id="PF08811">
    <property type="entry name" value="DUF1800"/>
    <property type="match status" value="1"/>
</dbReference>
<name>A0A4V2S2K9_9GAMM</name>
<dbReference type="Proteomes" id="UP000294862">
    <property type="component" value="Unassembled WGS sequence"/>
</dbReference>
<gene>
    <name evidence="2" type="ORF">EV148_104193</name>
</gene>
<sequence>MAAAPASAAFHAARRRLFDAVFAAVAPPTDPNLSRRRPGRDGIFDDLPASPDALTPPPASVRWLTRATFGYSIVDAIAFNALGSTDEARWQAWVDQQLSPATINDAVCDALLANAGFTTLSRTPEQLWAAREASSNYFQRMLPIAETECATLIRQLHSKRQLFEVMVSFWHDHFSVFGWDYDGGPLFPPFDRDAIRPNVFGNFRAMLQATCQSAAMMYMLDLYGSVSGHPNENYARELMELHTLGAENYAGIVANPDSFNNMNALGHFTAWDGEEERLRYVDDDVYEAARALTGWTISGSNWWGPVGGAAPGTFAYDDTRHDQAPKHVLARYFAPYQAQGDGTRLFDMLAQHPGTAHFIAGKLCRRFIGDVVPDSLVQAAANLFHQQWQAPDQIAQVVAFILHSNEFKTGWGTKMKSPARSVVSALRATMSGFVPVPDNTSTYTPTEELLGRMQAAGQRLFYWPAPNGYPDTISAWSSTGALGLTLKLLPRLLEMHETESYNNAYPFIVDIQGQTLAAFPDPADRTAAKIIGYWCDRILGYRPQPTFGVVLDFFRQEAAAADPLDLVTDSTSNGQPQHVGVWHLNPPNTLSRHYTIARLRVAIGMLLCSPEFLRR</sequence>
<evidence type="ECO:0000256" key="1">
    <source>
        <dbReference type="SAM" id="MobiDB-lite"/>
    </source>
</evidence>
<dbReference type="EMBL" id="SLWQ01000004">
    <property type="protein sequence ID" value="TCO40830.1"/>
    <property type="molecule type" value="Genomic_DNA"/>
</dbReference>
<keyword evidence="3" id="KW-1185">Reference proteome</keyword>
<evidence type="ECO:0000313" key="3">
    <source>
        <dbReference type="Proteomes" id="UP000294862"/>
    </source>
</evidence>